<dbReference type="Pfam" id="PF26282">
    <property type="entry name" value="Ig_TRAPPC9-Trs120_3rd"/>
    <property type="match status" value="1"/>
</dbReference>
<dbReference type="PANTHER" id="PTHR21512:SF5">
    <property type="entry name" value="TRAFFICKING PROTEIN PARTICLE COMPLEX SUBUNIT 9"/>
    <property type="match status" value="1"/>
</dbReference>
<evidence type="ECO:0000256" key="2">
    <source>
        <dbReference type="ARBA" id="ARBA00023034"/>
    </source>
</evidence>
<feature type="domain" description="Trs120/TRAPPC9 TPR region" evidence="4">
    <location>
        <begin position="375"/>
        <end position="508"/>
    </location>
</feature>
<feature type="domain" description="Trs120/TRAPPC9 first Ig-like" evidence="5">
    <location>
        <begin position="534"/>
        <end position="635"/>
    </location>
</feature>
<evidence type="ECO:0000259" key="3">
    <source>
        <dbReference type="Pfam" id="PF08626"/>
    </source>
</evidence>
<feature type="domain" description="Trs120/TRAPPC9 third Ig-like" evidence="6">
    <location>
        <begin position="802"/>
        <end position="994"/>
    </location>
</feature>
<dbReference type="Pfam" id="PF26251">
    <property type="entry name" value="TPR_TRAPPC9-Trs120"/>
    <property type="match status" value="1"/>
</dbReference>
<dbReference type="InterPro" id="IPR058568">
    <property type="entry name" value="Ig_TRAPPC9_Trs120_4th"/>
</dbReference>
<dbReference type="GO" id="GO:0005802">
    <property type="term" value="C:trans-Golgi network"/>
    <property type="evidence" value="ECO:0007669"/>
    <property type="project" value="TreeGrafter"/>
</dbReference>
<evidence type="ECO:0000259" key="4">
    <source>
        <dbReference type="Pfam" id="PF26251"/>
    </source>
</evidence>
<dbReference type="EMBL" id="JAEUBD010000146">
    <property type="protein sequence ID" value="KAH3676605.1"/>
    <property type="molecule type" value="Genomic_DNA"/>
</dbReference>
<sequence length="1127" mass="128211">MNTYAFTVPARVKAQVVPQNGLDSAEFATCLSSLQRIAEVRLVDVMPCAGLFNPQAYPQGHVMYDFTTDDQDASQLFLLDFEPFRKVFNTIGILKWTEELDDGKLSSLHKNLKSQHPSSLGHYSLVFGAPKDYKSAVPNVFAVLGDLANIETVICDVTSSFLGNLSVYVSAYQHVTLRSPGIASGSVANGTAKKRISTSFESQDKIRAHRNKGRRQKLYANFYLLAGNLKNALAEFCESILNLQYAGDYLWLASGLEGLGLCMALLVKLEAPFLLPTEILALLDNVKKTTQSPIVSPRPSFQSANGFPTQPSSAVYSVEAVENLIIKAIGKSFAYYRQSLQTPEDYAPQMVLCESNLRYIDYLSSVNVHDSVELICGITSDIFNERFVHLPPTQQYRIYNSMIHVYGRLNMRRKRAFLIRELLELVLKHRLIAEESYDGQLEELLDSVLQVYGIDRQKPPNQIQKKVLVSVFRFCHHIKYHKGVAKYGCFLLRDFHVMLSENEQSHIFGILCQLNQAYPYWDDHLVQNISLYQKDKLIQDELCEAAIVLQNPYLFELEVKNIKVATNGFPVKTQLNLKSRVTGTSNTSVTLKPHSQTTVSVFVVPLNHGDMEITGISAVVSNCKERTFEWLEKQPTTAKNPVPACKPRSLTVPVLYEQPLLSLVDVKLPNRWIMLLEGECKRFDIVMKNASNVEINQLTTKFLDSTIEPLNQLLQNKNLPPNEVYEIEYYLIKKKPFKILNKNEVVRIGPGQELKLEMEIWGKRGVKEASVILEYSHRKQALPTNFFRKLTIPVNVTVYPSIELVGCDIIPLSSSTRISESNQGATWKYLEKMVGQGHQMSDFCLLALDLMNSWTEEMTVTFQCLLEGSKDHEFQQSNDAIENPPEDTYTTTIVLQSKKNARTLIPIKRINFNYEYLDQRVPSLRNKQFILDTKTPEPEQRFVKHAFWYRHELLQRLRARWQISQTNSNSIYAGRGGIIDIRSIRFSSKMVSALEVEKIGLVLDVLDTEDRIVDPESLELNQFYSIRLKLTNRNSCAVAGMLRHVPVCHSLFASIDKKILYNGVLQFSIEKPVLPNESREFILGVAFLEKGEYEWGAIFDEMNGYEGGTISLKHQHLQREQLKIKVD</sequence>
<proteinExistence type="predicted"/>
<reference evidence="8" key="2">
    <citation type="submission" date="2021-01" db="EMBL/GenBank/DDBJ databases">
        <authorList>
            <person name="Schikora-Tamarit M.A."/>
        </authorList>
    </citation>
    <scope>NUCLEOTIDE SEQUENCE</scope>
    <source>
        <strain evidence="8">NCAIM Y.01608</strain>
    </source>
</reference>
<accession>A0A9P8PS60</accession>
<reference evidence="8" key="1">
    <citation type="journal article" date="2021" name="Open Biol.">
        <title>Shared evolutionary footprints suggest mitochondrial oxidative damage underlies multiple complex I losses in fungi.</title>
        <authorList>
            <person name="Schikora-Tamarit M.A."/>
            <person name="Marcet-Houben M."/>
            <person name="Nosek J."/>
            <person name="Gabaldon T."/>
        </authorList>
    </citation>
    <scope>NUCLEOTIDE SEQUENCE</scope>
    <source>
        <strain evidence="8">NCAIM Y.01608</strain>
    </source>
</reference>
<keyword evidence="9" id="KW-1185">Reference proteome</keyword>
<dbReference type="Pfam" id="PF08626">
    <property type="entry name" value="TRAPPC9-Trs120"/>
    <property type="match status" value="2"/>
</dbReference>
<evidence type="ECO:0000259" key="7">
    <source>
        <dbReference type="Pfam" id="PF26283"/>
    </source>
</evidence>
<keyword evidence="2" id="KW-0333">Golgi apparatus</keyword>
<gene>
    <name evidence="8" type="ORF">OGATHE_001094</name>
</gene>
<dbReference type="InterPro" id="IPR058564">
    <property type="entry name" value="TPR_TRAPPC9_Trs120"/>
</dbReference>
<dbReference type="Pfam" id="PF26283">
    <property type="entry name" value="Ig_TRAPPC9-Trs120_4th"/>
    <property type="match status" value="1"/>
</dbReference>
<dbReference type="InterPro" id="IPR058565">
    <property type="entry name" value="Ig_TRAPPC9_Trs120_1st"/>
</dbReference>
<evidence type="ECO:0000259" key="5">
    <source>
        <dbReference type="Pfam" id="PF26254"/>
    </source>
</evidence>
<name>A0A9P8PS60_9ASCO</name>
<dbReference type="InterPro" id="IPR013935">
    <property type="entry name" value="Trs120_TRAPPC9"/>
</dbReference>
<feature type="domain" description="Trs120/TRAPPC9 N-terminal" evidence="3">
    <location>
        <begin position="4"/>
        <end position="196"/>
    </location>
</feature>
<dbReference type="Proteomes" id="UP000788993">
    <property type="component" value="Unassembled WGS sequence"/>
</dbReference>
<protein>
    <submittedName>
        <fullName evidence="8">Uncharacterized protein</fullName>
    </submittedName>
</protein>
<dbReference type="PANTHER" id="PTHR21512">
    <property type="entry name" value="TRAFFICKING PROTEIN PARTICLE COMPLEX SUBUNIT 9"/>
    <property type="match status" value="1"/>
</dbReference>
<comment type="subcellular location">
    <subcellularLocation>
        <location evidence="1">Golgi apparatus</location>
    </subcellularLocation>
</comment>
<dbReference type="Pfam" id="PF26280">
    <property type="entry name" value="Ig_TRAPPC9-Trs120_2nd"/>
    <property type="match status" value="1"/>
</dbReference>
<organism evidence="8 9">
    <name type="scientific">Ogataea polymorpha</name>
    <dbReference type="NCBI Taxonomy" id="460523"/>
    <lineage>
        <taxon>Eukaryota</taxon>
        <taxon>Fungi</taxon>
        <taxon>Dikarya</taxon>
        <taxon>Ascomycota</taxon>
        <taxon>Saccharomycotina</taxon>
        <taxon>Pichiomycetes</taxon>
        <taxon>Pichiales</taxon>
        <taxon>Pichiaceae</taxon>
        <taxon>Ogataea</taxon>
    </lineage>
</organism>
<dbReference type="AlphaFoldDB" id="A0A9P8PS60"/>
<feature type="domain" description="Trs120/TRAPPC9 N-terminal" evidence="3">
    <location>
        <begin position="197"/>
        <end position="279"/>
    </location>
</feature>
<evidence type="ECO:0000313" key="8">
    <source>
        <dbReference type="EMBL" id="KAH3676605.1"/>
    </source>
</evidence>
<evidence type="ECO:0000256" key="1">
    <source>
        <dbReference type="ARBA" id="ARBA00004555"/>
    </source>
</evidence>
<dbReference type="InterPro" id="IPR058567">
    <property type="entry name" value="Ig_TRAPPC9_Trs120_3rd"/>
</dbReference>
<comment type="caution">
    <text evidence="8">The sequence shown here is derived from an EMBL/GenBank/DDBJ whole genome shotgun (WGS) entry which is preliminary data.</text>
</comment>
<dbReference type="InterPro" id="IPR058563">
    <property type="entry name" value="Trs120_TRAPPC9_N"/>
</dbReference>
<evidence type="ECO:0000313" key="9">
    <source>
        <dbReference type="Proteomes" id="UP000788993"/>
    </source>
</evidence>
<dbReference type="Pfam" id="PF26254">
    <property type="entry name" value="Ig_TRAPPC9-Trs120_1st"/>
    <property type="match status" value="1"/>
</dbReference>
<evidence type="ECO:0000259" key="6">
    <source>
        <dbReference type="Pfam" id="PF26282"/>
    </source>
</evidence>
<feature type="domain" description="Trs120/TRAPPC9 fourth Ig-like" evidence="7">
    <location>
        <begin position="1016"/>
        <end position="1126"/>
    </location>
</feature>